<dbReference type="Gene3D" id="3.40.630.30">
    <property type="match status" value="1"/>
</dbReference>
<gene>
    <name evidence="1" type="ORF">IX38_01450</name>
</gene>
<evidence type="ECO:0000313" key="1">
    <source>
        <dbReference type="EMBL" id="KFF09206.1"/>
    </source>
</evidence>
<name>A0A085ZXP2_9FLAO</name>
<dbReference type="SUPFAM" id="SSF55729">
    <property type="entry name" value="Acyl-CoA N-acyltransferases (Nat)"/>
    <property type="match status" value="1"/>
</dbReference>
<keyword evidence="2" id="KW-1185">Reference proteome</keyword>
<proteinExistence type="predicted"/>
<reference evidence="1 2" key="1">
    <citation type="submission" date="2014-07" db="EMBL/GenBank/DDBJ databases">
        <title>Genome of Chryseobacterium luteum DSM 18605.</title>
        <authorList>
            <person name="Stropko S.J."/>
            <person name="Pipes S.E."/>
            <person name="Newman J.D."/>
        </authorList>
    </citation>
    <scope>NUCLEOTIDE SEQUENCE [LARGE SCALE GENOMIC DNA]</scope>
    <source>
        <strain evidence="1 2">DSM 18605</strain>
    </source>
</reference>
<protein>
    <recommendedName>
        <fullName evidence="3">N-acetyltransferase domain-containing protein</fullName>
    </recommendedName>
</protein>
<dbReference type="OrthoDB" id="1160046at2"/>
<accession>A0A085ZXP2</accession>
<dbReference type="Proteomes" id="UP000028703">
    <property type="component" value="Unassembled WGS sequence"/>
</dbReference>
<dbReference type="EMBL" id="JPRO01000001">
    <property type="protein sequence ID" value="KFF09206.1"/>
    <property type="molecule type" value="Genomic_DNA"/>
</dbReference>
<dbReference type="InterPro" id="IPR016181">
    <property type="entry name" value="Acyl_CoA_acyltransferase"/>
</dbReference>
<evidence type="ECO:0008006" key="3">
    <source>
        <dbReference type="Google" id="ProtNLM"/>
    </source>
</evidence>
<dbReference type="eggNOG" id="ENOG5032X7W">
    <property type="taxonomic scope" value="Bacteria"/>
</dbReference>
<comment type="caution">
    <text evidence="1">The sequence shown here is derived from an EMBL/GenBank/DDBJ whole genome shotgun (WGS) entry which is preliminary data.</text>
</comment>
<evidence type="ECO:0000313" key="2">
    <source>
        <dbReference type="Proteomes" id="UP000028703"/>
    </source>
</evidence>
<organism evidence="1 2">
    <name type="scientific">Chryseobacterium luteum</name>
    <dbReference type="NCBI Taxonomy" id="421531"/>
    <lineage>
        <taxon>Bacteria</taxon>
        <taxon>Pseudomonadati</taxon>
        <taxon>Bacteroidota</taxon>
        <taxon>Flavobacteriia</taxon>
        <taxon>Flavobacteriales</taxon>
        <taxon>Weeksellaceae</taxon>
        <taxon>Chryseobacterium group</taxon>
        <taxon>Chryseobacterium</taxon>
    </lineage>
</organism>
<dbReference type="AlphaFoldDB" id="A0A085ZXP2"/>
<sequence length="221" mass="25569">MKNIKLSVLNQSDLEQLARFVVEENFSHHDEKTSDIQSIMNKEIKYIHDEELRFSNSKVLIAKNYDNEIIGSIRTLRWNHSDILPIEKMFSINLKDLINTNHYEIWHIGRFAIKKDPDEMGIRLFKMLMAHAISDVCKNNKAIAIAECDVKLLRTLKVLGIEAIAITTSIHYLGSETVPVILTYPGLKNFLDKHRHLLCSSSEQLHQGVVLPNHQQYYTFV</sequence>
<dbReference type="RefSeq" id="WP_034701064.1">
    <property type="nucleotide sequence ID" value="NZ_JPRO01000001.1"/>
</dbReference>